<evidence type="ECO:0000313" key="3">
    <source>
        <dbReference type="Proteomes" id="UP000284706"/>
    </source>
</evidence>
<evidence type="ECO:0000256" key="1">
    <source>
        <dbReference type="SAM" id="MobiDB-lite"/>
    </source>
</evidence>
<name>A0A409XZF8_9AGAR</name>
<evidence type="ECO:0000313" key="2">
    <source>
        <dbReference type="EMBL" id="PPQ96136.1"/>
    </source>
</evidence>
<dbReference type="InParanoid" id="A0A409XZF8"/>
<proteinExistence type="predicted"/>
<sequence>MTGEGSGVGIKSWAKRRGHDRSITYFYIHTEKAVPFSKIYFSNNLLSPTPGSHCESDQTSALCCHEPARWIGQIKSGQNGVAFWDLAWKSQTLEGGADAPSPSRSIRRSHGDPTGSDVKTKKRGRNGSAPTLNLFRMELRTQVWVDTD</sequence>
<organism evidence="2 3">
    <name type="scientific">Gymnopilus dilepis</name>
    <dbReference type="NCBI Taxonomy" id="231916"/>
    <lineage>
        <taxon>Eukaryota</taxon>
        <taxon>Fungi</taxon>
        <taxon>Dikarya</taxon>
        <taxon>Basidiomycota</taxon>
        <taxon>Agaricomycotina</taxon>
        <taxon>Agaricomycetes</taxon>
        <taxon>Agaricomycetidae</taxon>
        <taxon>Agaricales</taxon>
        <taxon>Agaricineae</taxon>
        <taxon>Hymenogastraceae</taxon>
        <taxon>Gymnopilus</taxon>
    </lineage>
</organism>
<dbReference type="Proteomes" id="UP000284706">
    <property type="component" value="Unassembled WGS sequence"/>
</dbReference>
<dbReference type="AlphaFoldDB" id="A0A409XZF8"/>
<reference evidence="2 3" key="1">
    <citation type="journal article" date="2018" name="Evol. Lett.">
        <title>Horizontal gene cluster transfer increased hallucinogenic mushroom diversity.</title>
        <authorList>
            <person name="Reynolds H.T."/>
            <person name="Vijayakumar V."/>
            <person name="Gluck-Thaler E."/>
            <person name="Korotkin H.B."/>
            <person name="Matheny P.B."/>
            <person name="Slot J.C."/>
        </authorList>
    </citation>
    <scope>NUCLEOTIDE SEQUENCE [LARGE SCALE GENOMIC DNA]</scope>
    <source>
        <strain evidence="2 3">SRW20</strain>
    </source>
</reference>
<keyword evidence="3" id="KW-1185">Reference proteome</keyword>
<accession>A0A409XZF8</accession>
<protein>
    <submittedName>
        <fullName evidence="2">Uncharacterized protein</fullName>
    </submittedName>
</protein>
<comment type="caution">
    <text evidence="2">The sequence shown here is derived from an EMBL/GenBank/DDBJ whole genome shotgun (WGS) entry which is preliminary data.</text>
</comment>
<gene>
    <name evidence="2" type="ORF">CVT26_004771</name>
</gene>
<feature type="region of interest" description="Disordered" evidence="1">
    <location>
        <begin position="94"/>
        <end position="132"/>
    </location>
</feature>
<dbReference type="EMBL" id="NHYE01001394">
    <property type="protein sequence ID" value="PPQ96136.1"/>
    <property type="molecule type" value="Genomic_DNA"/>
</dbReference>